<dbReference type="Proteomes" id="UP001165122">
    <property type="component" value="Unassembled WGS sequence"/>
</dbReference>
<feature type="compositionally biased region" description="Low complexity" evidence="1">
    <location>
        <begin position="8"/>
        <end position="28"/>
    </location>
</feature>
<feature type="region of interest" description="Disordered" evidence="1">
    <location>
        <begin position="1"/>
        <end position="32"/>
    </location>
</feature>
<evidence type="ECO:0000256" key="2">
    <source>
        <dbReference type="SAM" id="Phobius"/>
    </source>
</evidence>
<evidence type="ECO:0000256" key="1">
    <source>
        <dbReference type="SAM" id="MobiDB-lite"/>
    </source>
</evidence>
<gene>
    <name evidence="3" type="ORF">TrLO_g14138</name>
</gene>
<keyword evidence="2" id="KW-0472">Membrane</keyword>
<feature type="transmembrane region" description="Helical" evidence="2">
    <location>
        <begin position="470"/>
        <end position="494"/>
    </location>
</feature>
<proteinExistence type="predicted"/>
<keyword evidence="2" id="KW-0812">Transmembrane</keyword>
<evidence type="ECO:0000313" key="3">
    <source>
        <dbReference type="EMBL" id="GMI02393.1"/>
    </source>
</evidence>
<protein>
    <submittedName>
        <fullName evidence="3">Uncharacterized protein</fullName>
    </submittedName>
</protein>
<organism evidence="3 4">
    <name type="scientific">Triparma laevis f. longispina</name>
    <dbReference type="NCBI Taxonomy" id="1714387"/>
    <lineage>
        <taxon>Eukaryota</taxon>
        <taxon>Sar</taxon>
        <taxon>Stramenopiles</taxon>
        <taxon>Ochrophyta</taxon>
        <taxon>Bolidophyceae</taxon>
        <taxon>Parmales</taxon>
        <taxon>Triparmaceae</taxon>
        <taxon>Triparma</taxon>
    </lineage>
</organism>
<dbReference type="OrthoDB" id="10392498at2759"/>
<reference evidence="4" key="1">
    <citation type="journal article" date="2023" name="Commun. Biol.">
        <title>Genome analysis of Parmales, the sister group of diatoms, reveals the evolutionary specialization of diatoms from phago-mixotrophs to photoautotrophs.</title>
        <authorList>
            <person name="Ban H."/>
            <person name="Sato S."/>
            <person name="Yoshikawa S."/>
            <person name="Yamada K."/>
            <person name="Nakamura Y."/>
            <person name="Ichinomiya M."/>
            <person name="Sato N."/>
            <person name="Blanc-Mathieu R."/>
            <person name="Endo H."/>
            <person name="Kuwata A."/>
            <person name="Ogata H."/>
        </authorList>
    </citation>
    <scope>NUCLEOTIDE SEQUENCE [LARGE SCALE GENOMIC DNA]</scope>
    <source>
        <strain evidence="4">NIES 3700</strain>
    </source>
</reference>
<evidence type="ECO:0000313" key="4">
    <source>
        <dbReference type="Proteomes" id="UP001165122"/>
    </source>
</evidence>
<keyword evidence="2" id="KW-1133">Transmembrane helix</keyword>
<sequence>MHRKIAPSTVNSGRSNSNSGNPRTTPNTRKISVVDDLGIKGTISAFIAASVPQTYDDPEYDSGSILSGSGGRGSGGSSWGSGGSSDDVDLTKSVVALASFAGLNREEVLTLTAEQKLAREIRQASLDPVLPITATGTVLEFLSDPLIAGIHKQFLLNRPNSCTIRAIGARHLKERKIRTTYAQQKLTISPLMHYLKAIIGDTWYPGLAFYTFLVLCELYYVWKSIEMGSTSTSVNVTYGFYLVFIMIVNIVFARVEIDAYGRENWNHWEKNPNDIFMSDSTYLMMAGFDVLAEAEIELRNELRDEKGVKTELGPTRSLFKEVKESLRRSVIVESLSVHCLISISIWGVSLYNSLRSHIEQGETLFAALAVASFISRFGNASMSADVAMALRLNQKVHEFEVKRMQHDIRACKPEQVDLLVPRLQTLLKEMHQVTQSENIFLILWAPVLVLWWIMLGFGIYNLNVIKDANFVLPCWMLIVTVQPVFSLLTFYYGFAHLNRLTERDIDNDLILKRLELQVVAKDWANEKDDKWVSRATDKLFCLEQHDSRVCILPFHTIPEIGHAKQMLGYFASIVIMVLPYVSAMRDQITFTYLSLNKS</sequence>
<feature type="region of interest" description="Disordered" evidence="1">
    <location>
        <begin position="60"/>
        <end position="84"/>
    </location>
</feature>
<feature type="transmembrane region" description="Helical" evidence="2">
    <location>
        <begin position="202"/>
        <end position="222"/>
    </location>
</feature>
<accession>A0A9W7F5S2</accession>
<dbReference type="EMBL" id="BRXW01000043">
    <property type="protein sequence ID" value="GMI02393.1"/>
    <property type="molecule type" value="Genomic_DNA"/>
</dbReference>
<dbReference type="AlphaFoldDB" id="A0A9W7F5S2"/>
<feature type="transmembrane region" description="Helical" evidence="2">
    <location>
        <begin position="234"/>
        <end position="252"/>
    </location>
</feature>
<name>A0A9W7F5S2_9STRA</name>
<keyword evidence="4" id="KW-1185">Reference proteome</keyword>
<feature type="transmembrane region" description="Helical" evidence="2">
    <location>
        <begin position="566"/>
        <end position="583"/>
    </location>
</feature>
<comment type="caution">
    <text evidence="3">The sequence shown here is derived from an EMBL/GenBank/DDBJ whole genome shotgun (WGS) entry which is preliminary data.</text>
</comment>
<feature type="compositionally biased region" description="Gly residues" evidence="1">
    <location>
        <begin position="68"/>
        <end position="83"/>
    </location>
</feature>
<feature type="transmembrane region" description="Helical" evidence="2">
    <location>
        <begin position="438"/>
        <end position="458"/>
    </location>
</feature>